<organism evidence="1 2">
    <name type="scientific">Talaromyces proteolyticus</name>
    <dbReference type="NCBI Taxonomy" id="1131652"/>
    <lineage>
        <taxon>Eukaryota</taxon>
        <taxon>Fungi</taxon>
        <taxon>Dikarya</taxon>
        <taxon>Ascomycota</taxon>
        <taxon>Pezizomycotina</taxon>
        <taxon>Eurotiomycetes</taxon>
        <taxon>Eurotiomycetidae</taxon>
        <taxon>Eurotiales</taxon>
        <taxon>Trichocomaceae</taxon>
        <taxon>Talaromyces</taxon>
        <taxon>Talaromyces sect. Bacilispori</taxon>
    </lineage>
</organism>
<protein>
    <submittedName>
        <fullName evidence="1">Uncharacterized protein</fullName>
    </submittedName>
</protein>
<sequence length="71" mass="7845">MCICVRACVWHIYCVFCGFVYRSMLCGVWCASAGRGGGTSSWIALHVLHPQQSPTKHWLLPLSAGYLTSIN</sequence>
<dbReference type="GeneID" id="70240108"/>
<evidence type="ECO:0000313" key="1">
    <source>
        <dbReference type="EMBL" id="KAH8705913.1"/>
    </source>
</evidence>
<dbReference type="EMBL" id="JAJTJA010000001">
    <property type="protein sequence ID" value="KAH8705913.1"/>
    <property type="molecule type" value="Genomic_DNA"/>
</dbReference>
<evidence type="ECO:0000313" key="2">
    <source>
        <dbReference type="Proteomes" id="UP001201262"/>
    </source>
</evidence>
<dbReference type="Proteomes" id="UP001201262">
    <property type="component" value="Unassembled WGS sequence"/>
</dbReference>
<dbReference type="RefSeq" id="XP_046078534.1">
    <property type="nucleotide sequence ID" value="XM_046209821.1"/>
</dbReference>
<name>A0AAD4Q6R2_9EURO</name>
<proteinExistence type="predicted"/>
<dbReference type="AlphaFoldDB" id="A0AAD4Q6R2"/>
<keyword evidence="2" id="KW-1185">Reference proteome</keyword>
<comment type="caution">
    <text evidence="1">The sequence shown here is derived from an EMBL/GenBank/DDBJ whole genome shotgun (WGS) entry which is preliminary data.</text>
</comment>
<accession>A0AAD4Q6R2</accession>
<reference evidence="1" key="1">
    <citation type="submission" date="2021-12" db="EMBL/GenBank/DDBJ databases">
        <title>Convergent genome expansion in fungi linked to evolution of root-endophyte symbiosis.</title>
        <authorList>
            <consortium name="DOE Joint Genome Institute"/>
            <person name="Ke Y.-H."/>
            <person name="Bonito G."/>
            <person name="Liao H.-L."/>
            <person name="Looney B."/>
            <person name="Rojas-Flechas A."/>
            <person name="Nash J."/>
            <person name="Hameed K."/>
            <person name="Schadt C."/>
            <person name="Martin F."/>
            <person name="Crous P.W."/>
            <person name="Miettinen O."/>
            <person name="Magnuson J.K."/>
            <person name="Labbe J."/>
            <person name="Jacobson D."/>
            <person name="Doktycz M.J."/>
            <person name="Veneault-Fourrey C."/>
            <person name="Kuo A."/>
            <person name="Mondo S."/>
            <person name="Calhoun S."/>
            <person name="Riley R."/>
            <person name="Ohm R."/>
            <person name="LaButti K."/>
            <person name="Andreopoulos B."/>
            <person name="Pangilinan J."/>
            <person name="Nolan M."/>
            <person name="Tritt A."/>
            <person name="Clum A."/>
            <person name="Lipzen A."/>
            <person name="Daum C."/>
            <person name="Barry K."/>
            <person name="Grigoriev I.V."/>
            <person name="Vilgalys R."/>
        </authorList>
    </citation>
    <scope>NUCLEOTIDE SEQUENCE</scope>
    <source>
        <strain evidence="1">PMI_201</strain>
    </source>
</reference>
<gene>
    <name evidence="1" type="ORF">BGW36DRAFT_19524</name>
</gene>